<evidence type="ECO:0000313" key="4">
    <source>
        <dbReference type="Proteomes" id="UP001589833"/>
    </source>
</evidence>
<feature type="domain" description="HD" evidence="1">
    <location>
        <begin position="121"/>
        <end position="243"/>
    </location>
</feature>
<reference evidence="3 4" key="1">
    <citation type="submission" date="2024-09" db="EMBL/GenBank/DDBJ databases">
        <authorList>
            <person name="Sun Q."/>
            <person name="Mori K."/>
        </authorList>
    </citation>
    <scope>NUCLEOTIDE SEQUENCE [LARGE SCALE GENOMIC DNA]</scope>
    <source>
        <strain evidence="3 4">NCAIM B.02301</strain>
    </source>
</reference>
<dbReference type="InterPro" id="IPR006675">
    <property type="entry name" value="HDIG_dom"/>
</dbReference>
<protein>
    <submittedName>
        <fullName evidence="3">HD-GYP domain-containing protein</fullName>
        <ecNumber evidence="3">3.1.4.-</ecNumber>
    </submittedName>
</protein>
<dbReference type="CDD" id="cd00077">
    <property type="entry name" value="HDc"/>
    <property type="match status" value="1"/>
</dbReference>
<keyword evidence="4" id="KW-1185">Reference proteome</keyword>
<dbReference type="NCBIfam" id="TIGR00277">
    <property type="entry name" value="HDIG"/>
    <property type="match status" value="1"/>
</dbReference>
<dbReference type="Pfam" id="PF13487">
    <property type="entry name" value="HD_5"/>
    <property type="match status" value="1"/>
</dbReference>
<sequence>MVKQQNEFYEGYKLIKDIKSDQIGLLLKKGSILDIKTIERLNRFQVSIEDYATCIEEPKKSIERKVDQVIQSYQKDFDRMGEGREITDKLEKELLPVIIEMVEEAGIDEIMISVQSKDDYLYRHNVAVSILSAKLAAWLGFSKEKVSRVAFSGLLHDVGKTKIPLAILQKTSRLTHQEFEIMKYHSRFGYDILKSQNLDDDICRATLEHHLREDGTGYPDEKQGHPIHEFAKIIAIADTFHAMTSNRVYRKGLSFYVALKELRRESFGRLNPKMTNTFIKKIMEMSIGNTVRLSDGRKGKITFIPVEDPINPYVQVDGEMIITSTSDIFVEHFLQEIEVVSV</sequence>
<dbReference type="InterPro" id="IPR006674">
    <property type="entry name" value="HD_domain"/>
</dbReference>
<name>A0ABV6NEV9_9BACI</name>
<dbReference type="RefSeq" id="WP_273841906.1">
    <property type="nucleotide sequence ID" value="NZ_JAQQWT010000004.1"/>
</dbReference>
<feature type="domain" description="HD-GYP" evidence="2">
    <location>
        <begin position="99"/>
        <end position="294"/>
    </location>
</feature>
<dbReference type="EC" id="3.1.4.-" evidence="3"/>
<dbReference type="PROSITE" id="PS51832">
    <property type="entry name" value="HD_GYP"/>
    <property type="match status" value="1"/>
</dbReference>
<dbReference type="PANTHER" id="PTHR43155:SF2">
    <property type="entry name" value="CYCLIC DI-GMP PHOSPHODIESTERASE PA4108"/>
    <property type="match status" value="1"/>
</dbReference>
<dbReference type="SUPFAM" id="SSF109604">
    <property type="entry name" value="HD-domain/PDEase-like"/>
    <property type="match status" value="1"/>
</dbReference>
<dbReference type="InterPro" id="IPR003607">
    <property type="entry name" value="HD/PDEase_dom"/>
</dbReference>
<proteinExistence type="predicted"/>
<evidence type="ECO:0000313" key="3">
    <source>
        <dbReference type="EMBL" id="MFC0559290.1"/>
    </source>
</evidence>
<keyword evidence="3" id="KW-0378">Hydrolase</keyword>
<organism evidence="3 4">
    <name type="scientific">Halalkalibacter alkalisediminis</name>
    <dbReference type="NCBI Taxonomy" id="935616"/>
    <lineage>
        <taxon>Bacteria</taxon>
        <taxon>Bacillati</taxon>
        <taxon>Bacillota</taxon>
        <taxon>Bacilli</taxon>
        <taxon>Bacillales</taxon>
        <taxon>Bacillaceae</taxon>
        <taxon>Halalkalibacter</taxon>
    </lineage>
</organism>
<comment type="caution">
    <text evidence="3">The sequence shown here is derived from an EMBL/GenBank/DDBJ whole genome shotgun (WGS) entry which is preliminary data.</text>
</comment>
<dbReference type="InterPro" id="IPR037522">
    <property type="entry name" value="HD_GYP_dom"/>
</dbReference>
<dbReference type="PROSITE" id="PS51831">
    <property type="entry name" value="HD"/>
    <property type="match status" value="1"/>
</dbReference>
<evidence type="ECO:0000259" key="2">
    <source>
        <dbReference type="PROSITE" id="PS51832"/>
    </source>
</evidence>
<accession>A0ABV6NEV9</accession>
<dbReference type="SMART" id="SM00471">
    <property type="entry name" value="HDc"/>
    <property type="match status" value="1"/>
</dbReference>
<evidence type="ECO:0000259" key="1">
    <source>
        <dbReference type="PROSITE" id="PS51831"/>
    </source>
</evidence>
<gene>
    <name evidence="3" type="ORF">ACFFH4_09550</name>
</gene>
<dbReference type="GO" id="GO:0016787">
    <property type="term" value="F:hydrolase activity"/>
    <property type="evidence" value="ECO:0007669"/>
    <property type="project" value="UniProtKB-KW"/>
</dbReference>
<dbReference type="Proteomes" id="UP001589833">
    <property type="component" value="Unassembled WGS sequence"/>
</dbReference>
<dbReference type="PANTHER" id="PTHR43155">
    <property type="entry name" value="CYCLIC DI-GMP PHOSPHODIESTERASE PA4108-RELATED"/>
    <property type="match status" value="1"/>
</dbReference>
<dbReference type="Gene3D" id="1.10.3210.10">
    <property type="entry name" value="Hypothetical protein af1432"/>
    <property type="match status" value="1"/>
</dbReference>
<dbReference type="EMBL" id="JBHLTR010000013">
    <property type="protein sequence ID" value="MFC0559290.1"/>
    <property type="molecule type" value="Genomic_DNA"/>
</dbReference>